<dbReference type="SMART" id="SM00671">
    <property type="entry name" value="SEL1"/>
    <property type="match status" value="3"/>
</dbReference>
<dbReference type="PANTHER" id="PTHR11102:SF160">
    <property type="entry name" value="ERAD-ASSOCIATED E3 UBIQUITIN-PROTEIN LIGASE COMPONENT HRD3"/>
    <property type="match status" value="1"/>
</dbReference>
<keyword evidence="3" id="KW-1185">Reference proteome</keyword>
<keyword evidence="1" id="KW-0732">Signal</keyword>
<evidence type="ECO:0000313" key="2">
    <source>
        <dbReference type="EMBL" id="MBB1489591.1"/>
    </source>
</evidence>
<feature type="chain" id="PRO_5032822301" evidence="1">
    <location>
        <begin position="28"/>
        <end position="206"/>
    </location>
</feature>
<sequence>MSAITMSFIRKIPLLLLLTSLSSNVLSESLTGSCDNIKEVKEIYKGASKNGLLCIDEIKNKNYDKALEICKIAGNKGDSWAQIHVGIIYQYGYGSTLKNDLEMAYWYEKAAKLNNPAGLTNMGVIYTLGLAGREPDKTEAIHWYNKARKAKHPRGIMNLGHLYQTGEEKDLVKAEELYLESAKLGYKPACKALQKLRARMHKHHNS</sequence>
<dbReference type="Pfam" id="PF08238">
    <property type="entry name" value="Sel1"/>
    <property type="match status" value="4"/>
</dbReference>
<organism evidence="2 3">
    <name type="scientific">Oceanospirillum sediminis</name>
    <dbReference type="NCBI Taxonomy" id="2760088"/>
    <lineage>
        <taxon>Bacteria</taxon>
        <taxon>Pseudomonadati</taxon>
        <taxon>Pseudomonadota</taxon>
        <taxon>Gammaproteobacteria</taxon>
        <taxon>Oceanospirillales</taxon>
        <taxon>Oceanospirillaceae</taxon>
        <taxon>Oceanospirillum</taxon>
    </lineage>
</organism>
<feature type="signal peptide" evidence="1">
    <location>
        <begin position="1"/>
        <end position="27"/>
    </location>
</feature>
<dbReference type="PANTHER" id="PTHR11102">
    <property type="entry name" value="SEL-1-LIKE PROTEIN"/>
    <property type="match status" value="1"/>
</dbReference>
<gene>
    <name evidence="2" type="ORF">H4O21_23555</name>
</gene>
<dbReference type="Gene3D" id="1.25.40.10">
    <property type="entry name" value="Tetratricopeptide repeat domain"/>
    <property type="match status" value="1"/>
</dbReference>
<dbReference type="SUPFAM" id="SSF81901">
    <property type="entry name" value="HCP-like"/>
    <property type="match status" value="1"/>
</dbReference>
<evidence type="ECO:0000256" key="1">
    <source>
        <dbReference type="SAM" id="SignalP"/>
    </source>
</evidence>
<proteinExistence type="predicted"/>
<protein>
    <submittedName>
        <fullName evidence="2">Sel1 repeat family protein</fullName>
    </submittedName>
</protein>
<dbReference type="EMBL" id="JACJFM010000062">
    <property type="protein sequence ID" value="MBB1489591.1"/>
    <property type="molecule type" value="Genomic_DNA"/>
</dbReference>
<evidence type="ECO:0000313" key="3">
    <source>
        <dbReference type="Proteomes" id="UP000565262"/>
    </source>
</evidence>
<dbReference type="InterPro" id="IPR006597">
    <property type="entry name" value="Sel1-like"/>
</dbReference>
<accession>A0A839IX96</accession>
<comment type="caution">
    <text evidence="2">The sequence shown here is derived from an EMBL/GenBank/DDBJ whole genome shotgun (WGS) entry which is preliminary data.</text>
</comment>
<dbReference type="AlphaFoldDB" id="A0A839IX96"/>
<dbReference type="Proteomes" id="UP000565262">
    <property type="component" value="Unassembled WGS sequence"/>
</dbReference>
<dbReference type="InterPro" id="IPR011990">
    <property type="entry name" value="TPR-like_helical_dom_sf"/>
</dbReference>
<dbReference type="RefSeq" id="WP_182812135.1">
    <property type="nucleotide sequence ID" value="NZ_JACJFM010000062.1"/>
</dbReference>
<dbReference type="InterPro" id="IPR050767">
    <property type="entry name" value="Sel1_AlgK"/>
</dbReference>
<reference evidence="2 3" key="1">
    <citation type="submission" date="2020-08" db="EMBL/GenBank/DDBJ databases">
        <title>Oceanospirillum sp. nov. isolated from marine sediment.</title>
        <authorList>
            <person name="Ji X."/>
        </authorList>
    </citation>
    <scope>NUCLEOTIDE SEQUENCE [LARGE SCALE GENOMIC DNA]</scope>
    <source>
        <strain evidence="2 3">D5</strain>
    </source>
</reference>
<name>A0A839IX96_9GAMM</name>